<accession>A0ABY4KZV8</accession>
<dbReference type="InterPro" id="IPR017972">
    <property type="entry name" value="Cyt_P450_CS"/>
</dbReference>
<dbReference type="Gene3D" id="1.10.630.10">
    <property type="entry name" value="Cytochrome P450"/>
    <property type="match status" value="1"/>
</dbReference>
<proteinExistence type="inferred from homology"/>
<dbReference type="PROSITE" id="PS00086">
    <property type="entry name" value="CYTOCHROME_P450"/>
    <property type="match status" value="1"/>
</dbReference>
<keyword evidence="4" id="KW-1185">Reference proteome</keyword>
<feature type="region of interest" description="Disordered" evidence="2">
    <location>
        <begin position="405"/>
        <end position="492"/>
    </location>
</feature>
<dbReference type="PANTHER" id="PTHR46696:SF1">
    <property type="entry name" value="CYTOCHROME P450 YJIB-RELATED"/>
    <property type="match status" value="1"/>
</dbReference>
<dbReference type="SUPFAM" id="SSF48264">
    <property type="entry name" value="Cytochrome P450"/>
    <property type="match status" value="1"/>
</dbReference>
<reference evidence="3 4" key="1">
    <citation type="submission" date="2020-04" db="EMBL/GenBank/DDBJ databases">
        <title>Thermobifida alba genome sequencing and assembly.</title>
        <authorList>
            <person name="Luzics S."/>
            <person name="Horvath B."/>
            <person name="Nagy I."/>
            <person name="Toth A."/>
            <person name="Nagy I."/>
            <person name="Kukolya J."/>
        </authorList>
    </citation>
    <scope>NUCLEOTIDE SEQUENCE [LARGE SCALE GENOMIC DNA]</scope>
    <source>
        <strain evidence="3 4">DSM 43795</strain>
    </source>
</reference>
<feature type="compositionally biased region" description="Low complexity" evidence="2">
    <location>
        <begin position="436"/>
        <end position="468"/>
    </location>
</feature>
<dbReference type="PANTHER" id="PTHR46696">
    <property type="entry name" value="P450, PUTATIVE (EUROFUNG)-RELATED"/>
    <property type="match status" value="1"/>
</dbReference>
<comment type="similarity">
    <text evidence="1">Belongs to the cytochrome P450 family.</text>
</comment>
<dbReference type="PRINTS" id="PR00359">
    <property type="entry name" value="BP450"/>
</dbReference>
<evidence type="ECO:0000256" key="2">
    <source>
        <dbReference type="SAM" id="MobiDB-lite"/>
    </source>
</evidence>
<evidence type="ECO:0000313" key="4">
    <source>
        <dbReference type="Proteomes" id="UP000832041"/>
    </source>
</evidence>
<protein>
    <submittedName>
        <fullName evidence="3">Cytochrome P450</fullName>
    </submittedName>
</protein>
<organism evidence="3 4">
    <name type="scientific">Thermobifida alba</name>
    <name type="common">Thermomonospora alba</name>
    <dbReference type="NCBI Taxonomy" id="53522"/>
    <lineage>
        <taxon>Bacteria</taxon>
        <taxon>Bacillati</taxon>
        <taxon>Actinomycetota</taxon>
        <taxon>Actinomycetes</taxon>
        <taxon>Streptosporangiales</taxon>
        <taxon>Nocardiopsidaceae</taxon>
        <taxon>Thermobifida</taxon>
    </lineage>
</organism>
<dbReference type="Proteomes" id="UP000832041">
    <property type="component" value="Chromosome"/>
</dbReference>
<name>A0ABY4KZV8_THEAE</name>
<dbReference type="InterPro" id="IPR036396">
    <property type="entry name" value="Cyt_P450_sf"/>
</dbReference>
<gene>
    <name evidence="3" type="ORF">FOF52_08355</name>
</gene>
<sequence length="492" mass="53005">MSTGTSRPRPTPAPRPLRARAVPLHTGTRRPDHPLPWEELRARFGAVAPVEITPGVPGWLLLGYHENLDALRDFDRFAATPDRWTTAPQQPREEENGSAPAAEGERHHRMRAPVVEGLRAVGGRRLTETARTLATSLVDRFAPRGRADLVADYAVPLPAMVLNSLFGLDERYGDLLARLCAARDGEDPATAARATADLHRYTTALVARRRADPGDDLVSQLLRHPVGLTDAEAAAALDTLVRTGVAPTAHLVGNALRLLLTRPEIAAAHRCGALPCTDFLDYVMWVDPPLQTLQARCPTRDVRIGGVDIRKGEPLVLGFAPAHADPTVRRGRTLDDLAGNRAHLMWGAGPHRCPAQELASGIAVTAVDTVVDRLGPVLDDPPHSLRRHAPPAVHAPAALPVRFSAEPAPSAPEPPPSRAGRRPPPVRTGRPRARGARYGAPEAADEAPAPTAAVRRARVGAPAPRTAGVRYHVPARQERRPDPLEGLLARWT</sequence>
<evidence type="ECO:0000313" key="3">
    <source>
        <dbReference type="EMBL" id="UPT20968.1"/>
    </source>
</evidence>
<feature type="region of interest" description="Disordered" evidence="2">
    <location>
        <begin position="1"/>
        <end position="34"/>
    </location>
</feature>
<feature type="compositionally biased region" description="Pro residues" evidence="2">
    <location>
        <begin position="409"/>
        <end position="426"/>
    </location>
</feature>
<evidence type="ECO:0000256" key="1">
    <source>
        <dbReference type="ARBA" id="ARBA00010617"/>
    </source>
</evidence>
<dbReference type="InterPro" id="IPR002397">
    <property type="entry name" value="Cyt_P450_B"/>
</dbReference>
<dbReference type="EMBL" id="CP051627">
    <property type="protein sequence ID" value="UPT20968.1"/>
    <property type="molecule type" value="Genomic_DNA"/>
</dbReference>
<dbReference type="RefSeq" id="WP_248593266.1">
    <property type="nucleotide sequence ID" value="NZ_BAABEB010000027.1"/>
</dbReference>
<feature type="region of interest" description="Disordered" evidence="2">
    <location>
        <begin position="84"/>
        <end position="107"/>
    </location>
</feature>